<evidence type="ECO:0000313" key="3">
    <source>
        <dbReference type="Proteomes" id="UP001286456"/>
    </source>
</evidence>
<gene>
    <name evidence="2" type="ORF">B0T19DRAFT_435661</name>
</gene>
<dbReference type="AlphaFoldDB" id="A0AAE0M3Y5"/>
<reference evidence="2" key="1">
    <citation type="journal article" date="2023" name="Mol. Phylogenet. Evol.">
        <title>Genome-scale phylogeny and comparative genomics of the fungal order Sordariales.</title>
        <authorList>
            <person name="Hensen N."/>
            <person name="Bonometti L."/>
            <person name="Westerberg I."/>
            <person name="Brannstrom I.O."/>
            <person name="Guillou S."/>
            <person name="Cros-Aarteil S."/>
            <person name="Calhoun S."/>
            <person name="Haridas S."/>
            <person name="Kuo A."/>
            <person name="Mondo S."/>
            <person name="Pangilinan J."/>
            <person name="Riley R."/>
            <person name="LaButti K."/>
            <person name="Andreopoulos B."/>
            <person name="Lipzen A."/>
            <person name="Chen C."/>
            <person name="Yan M."/>
            <person name="Daum C."/>
            <person name="Ng V."/>
            <person name="Clum A."/>
            <person name="Steindorff A."/>
            <person name="Ohm R.A."/>
            <person name="Martin F."/>
            <person name="Silar P."/>
            <person name="Natvig D.O."/>
            <person name="Lalanne C."/>
            <person name="Gautier V."/>
            <person name="Ament-Velasquez S.L."/>
            <person name="Kruys A."/>
            <person name="Hutchinson M.I."/>
            <person name="Powell A.J."/>
            <person name="Barry K."/>
            <person name="Miller A.N."/>
            <person name="Grigoriev I.V."/>
            <person name="Debuchy R."/>
            <person name="Gladieux P."/>
            <person name="Hiltunen Thoren M."/>
            <person name="Johannesson H."/>
        </authorList>
    </citation>
    <scope>NUCLEOTIDE SEQUENCE</scope>
    <source>
        <strain evidence="2">SMH4131-1</strain>
    </source>
</reference>
<dbReference type="EMBL" id="JAUEPO010000007">
    <property type="protein sequence ID" value="KAK3317823.1"/>
    <property type="molecule type" value="Genomic_DNA"/>
</dbReference>
<sequence>MSEPAALAAPSPPELESVHTRNPKQEERRQWILEQICASHTVYQNMSFESTEQYFARELDGASEVVMRRAFDWVLPFPRETHMYQMDMQLYLWHFPGEVVPYYEFPARSSSNEEGPRSQEYQVFYDATFASSSEETQTRVRYIRDRMARRSKKSKKSASAPKSDEVAASTEVVTSLPDPTALPATAPAASMPTATSASSPIADCRAVAKTTPIMSDGASIRPRQPKSNPSDSASRVHSPVSDSIMRKLWRAIFPHMSPGRGLKPFQIRFPASAVHVFDTKVKNAPPSPRLQDFLSELIDIGFSDILEGESENGNDKDEVITEGEEGDKQVIGHIVYLRICSFYPDSGESWLLKRPSMRERIQRLHLSLEEYCQLAAKDPEGCPLIHYYLEDRLEDHHKGGDEGRGTGV</sequence>
<organism evidence="2 3">
    <name type="scientific">Cercophora scortea</name>
    <dbReference type="NCBI Taxonomy" id="314031"/>
    <lineage>
        <taxon>Eukaryota</taxon>
        <taxon>Fungi</taxon>
        <taxon>Dikarya</taxon>
        <taxon>Ascomycota</taxon>
        <taxon>Pezizomycotina</taxon>
        <taxon>Sordariomycetes</taxon>
        <taxon>Sordariomycetidae</taxon>
        <taxon>Sordariales</taxon>
        <taxon>Lasiosphaeriaceae</taxon>
        <taxon>Cercophora</taxon>
    </lineage>
</organism>
<reference evidence="2" key="2">
    <citation type="submission" date="2023-06" db="EMBL/GenBank/DDBJ databases">
        <authorList>
            <consortium name="Lawrence Berkeley National Laboratory"/>
            <person name="Haridas S."/>
            <person name="Hensen N."/>
            <person name="Bonometti L."/>
            <person name="Westerberg I."/>
            <person name="Brannstrom I.O."/>
            <person name="Guillou S."/>
            <person name="Cros-Aarteil S."/>
            <person name="Calhoun S."/>
            <person name="Kuo A."/>
            <person name="Mondo S."/>
            <person name="Pangilinan J."/>
            <person name="Riley R."/>
            <person name="Labutti K."/>
            <person name="Andreopoulos B."/>
            <person name="Lipzen A."/>
            <person name="Chen C."/>
            <person name="Yanf M."/>
            <person name="Daum C."/>
            <person name="Ng V."/>
            <person name="Clum A."/>
            <person name="Steindorff A."/>
            <person name="Ohm R."/>
            <person name="Martin F."/>
            <person name="Silar P."/>
            <person name="Natvig D."/>
            <person name="Lalanne C."/>
            <person name="Gautier V."/>
            <person name="Ament-Velasquez S.L."/>
            <person name="Kruys A."/>
            <person name="Hutchinson M.I."/>
            <person name="Powell A.J."/>
            <person name="Barry K."/>
            <person name="Miller A.N."/>
            <person name="Grigoriev I.V."/>
            <person name="Debuchy R."/>
            <person name="Gladieux P."/>
            <person name="Thoren M.H."/>
            <person name="Johannesson H."/>
        </authorList>
    </citation>
    <scope>NUCLEOTIDE SEQUENCE</scope>
    <source>
        <strain evidence="2">SMH4131-1</strain>
    </source>
</reference>
<feature type="region of interest" description="Disordered" evidence="1">
    <location>
        <begin position="212"/>
        <end position="239"/>
    </location>
</feature>
<dbReference type="Proteomes" id="UP001286456">
    <property type="component" value="Unassembled WGS sequence"/>
</dbReference>
<accession>A0AAE0M3Y5</accession>
<feature type="compositionally biased region" description="Low complexity" evidence="1">
    <location>
        <begin position="174"/>
        <end position="199"/>
    </location>
</feature>
<evidence type="ECO:0000256" key="1">
    <source>
        <dbReference type="SAM" id="MobiDB-lite"/>
    </source>
</evidence>
<feature type="compositionally biased region" description="Polar residues" evidence="1">
    <location>
        <begin position="225"/>
        <end position="235"/>
    </location>
</feature>
<protein>
    <submittedName>
        <fullName evidence="2">Uncharacterized protein</fullName>
    </submittedName>
</protein>
<proteinExistence type="predicted"/>
<keyword evidence="3" id="KW-1185">Reference proteome</keyword>
<name>A0AAE0M3Y5_9PEZI</name>
<evidence type="ECO:0000313" key="2">
    <source>
        <dbReference type="EMBL" id="KAK3317823.1"/>
    </source>
</evidence>
<comment type="caution">
    <text evidence="2">The sequence shown here is derived from an EMBL/GenBank/DDBJ whole genome shotgun (WGS) entry which is preliminary data.</text>
</comment>
<feature type="region of interest" description="Disordered" evidence="1">
    <location>
        <begin position="1"/>
        <end position="23"/>
    </location>
</feature>
<feature type="region of interest" description="Disordered" evidence="1">
    <location>
        <begin position="145"/>
        <end position="199"/>
    </location>
</feature>